<proteinExistence type="predicted"/>
<organism evidence="10 11">
    <name type="scientific">Roseiflexus castenholzii (strain DSM 13941 / HLO8)</name>
    <dbReference type="NCBI Taxonomy" id="383372"/>
    <lineage>
        <taxon>Bacteria</taxon>
        <taxon>Bacillati</taxon>
        <taxon>Chloroflexota</taxon>
        <taxon>Chloroflexia</taxon>
        <taxon>Chloroflexales</taxon>
        <taxon>Roseiflexineae</taxon>
        <taxon>Roseiflexaceae</taxon>
        <taxon>Roseiflexus</taxon>
    </lineage>
</organism>
<dbReference type="KEGG" id="rca:Rcas_0469"/>
<dbReference type="Proteomes" id="UP000000263">
    <property type="component" value="Chromosome"/>
</dbReference>
<keyword evidence="6 8" id="KW-1133">Transmembrane helix</keyword>
<dbReference type="RefSeq" id="WP_011998003.1">
    <property type="nucleotide sequence ID" value="NC_009767.1"/>
</dbReference>
<keyword evidence="7 8" id="KW-0472">Membrane</keyword>
<feature type="transmembrane region" description="Helical" evidence="8">
    <location>
        <begin position="20"/>
        <end position="39"/>
    </location>
</feature>
<evidence type="ECO:0000256" key="3">
    <source>
        <dbReference type="ARBA" id="ARBA00022676"/>
    </source>
</evidence>
<gene>
    <name evidence="10" type="ordered locus">Rcas_0469</name>
</gene>
<dbReference type="EMBL" id="CP000804">
    <property type="protein sequence ID" value="ABU56600.1"/>
    <property type="molecule type" value="Genomic_DNA"/>
</dbReference>
<evidence type="ECO:0000256" key="4">
    <source>
        <dbReference type="ARBA" id="ARBA00022679"/>
    </source>
</evidence>
<feature type="transmembrane region" description="Helical" evidence="8">
    <location>
        <begin position="196"/>
        <end position="212"/>
    </location>
</feature>
<dbReference type="AlphaFoldDB" id="A7NGL0"/>
<dbReference type="STRING" id="383372.Rcas_0469"/>
<feature type="transmembrane region" description="Helical" evidence="8">
    <location>
        <begin position="110"/>
        <end position="130"/>
    </location>
</feature>
<dbReference type="eggNOG" id="COG1807">
    <property type="taxonomic scope" value="Bacteria"/>
</dbReference>
<reference evidence="10 11" key="1">
    <citation type="submission" date="2007-08" db="EMBL/GenBank/DDBJ databases">
        <title>Complete sequence of Roseiflexus castenholzii DSM 13941.</title>
        <authorList>
            <consortium name="US DOE Joint Genome Institute"/>
            <person name="Copeland A."/>
            <person name="Lucas S."/>
            <person name="Lapidus A."/>
            <person name="Barry K."/>
            <person name="Glavina del Rio T."/>
            <person name="Dalin E."/>
            <person name="Tice H."/>
            <person name="Pitluck S."/>
            <person name="Thompson L.S."/>
            <person name="Brettin T."/>
            <person name="Bruce D."/>
            <person name="Detter J.C."/>
            <person name="Han C."/>
            <person name="Tapia R."/>
            <person name="Schmutz J."/>
            <person name="Larimer F."/>
            <person name="Land M."/>
            <person name="Hauser L."/>
            <person name="Kyrpides N."/>
            <person name="Mikhailova N."/>
            <person name="Bryant D.A."/>
            <person name="Hanada S."/>
            <person name="Tsukatani Y."/>
            <person name="Richardson P."/>
        </authorList>
    </citation>
    <scope>NUCLEOTIDE SEQUENCE [LARGE SCALE GENOMIC DNA]</scope>
    <source>
        <strain evidence="11">DSM 13941 / HLO8</strain>
    </source>
</reference>
<evidence type="ECO:0000256" key="5">
    <source>
        <dbReference type="ARBA" id="ARBA00022692"/>
    </source>
</evidence>
<accession>A7NGL0</accession>
<feature type="transmembrane region" description="Helical" evidence="8">
    <location>
        <begin position="333"/>
        <end position="351"/>
    </location>
</feature>
<dbReference type="InterPro" id="IPR050297">
    <property type="entry name" value="LipidA_mod_glycosyltrf_83"/>
</dbReference>
<feature type="transmembrane region" description="Helical" evidence="8">
    <location>
        <begin position="301"/>
        <end position="321"/>
    </location>
</feature>
<name>A7NGL0_ROSCS</name>
<feature type="domain" description="Glycosyltransferase RgtA/B/C/D-like" evidence="9">
    <location>
        <begin position="97"/>
        <end position="235"/>
    </location>
</feature>
<evidence type="ECO:0000256" key="1">
    <source>
        <dbReference type="ARBA" id="ARBA00004651"/>
    </source>
</evidence>
<evidence type="ECO:0000313" key="11">
    <source>
        <dbReference type="Proteomes" id="UP000000263"/>
    </source>
</evidence>
<dbReference type="PANTHER" id="PTHR33908:SF11">
    <property type="entry name" value="MEMBRANE PROTEIN"/>
    <property type="match status" value="1"/>
</dbReference>
<dbReference type="OrthoDB" id="9810325at2"/>
<evidence type="ECO:0000259" key="9">
    <source>
        <dbReference type="Pfam" id="PF13231"/>
    </source>
</evidence>
<feature type="transmembrane region" description="Helical" evidence="8">
    <location>
        <begin position="386"/>
        <end position="411"/>
    </location>
</feature>
<evidence type="ECO:0000256" key="8">
    <source>
        <dbReference type="SAM" id="Phobius"/>
    </source>
</evidence>
<dbReference type="GO" id="GO:0005886">
    <property type="term" value="C:plasma membrane"/>
    <property type="evidence" value="ECO:0007669"/>
    <property type="project" value="UniProtKB-SubCell"/>
</dbReference>
<keyword evidence="2" id="KW-1003">Cell membrane</keyword>
<feature type="transmembrane region" description="Helical" evidence="8">
    <location>
        <begin position="164"/>
        <end position="184"/>
    </location>
</feature>
<feature type="transmembrane region" description="Helical" evidence="8">
    <location>
        <begin position="86"/>
        <end position="104"/>
    </location>
</feature>
<evidence type="ECO:0000256" key="2">
    <source>
        <dbReference type="ARBA" id="ARBA00022475"/>
    </source>
</evidence>
<comment type="subcellular location">
    <subcellularLocation>
        <location evidence="1">Cell membrane</location>
        <topology evidence="1">Multi-pass membrane protein</topology>
    </subcellularLocation>
</comment>
<dbReference type="HOGENOM" id="CLU_519602_0_0_0"/>
<dbReference type="Pfam" id="PF13231">
    <property type="entry name" value="PMT_2"/>
    <property type="match status" value="1"/>
</dbReference>
<keyword evidence="4 10" id="KW-0808">Transferase</keyword>
<feature type="transmembrane region" description="Helical" evidence="8">
    <location>
        <begin position="139"/>
        <end position="158"/>
    </location>
</feature>
<keyword evidence="11" id="KW-1185">Reference proteome</keyword>
<protein>
    <submittedName>
        <fullName evidence="10">4-amino-4-deoxy-L-arabinose transferase and related glycosyltransferase of PMT family-like protein</fullName>
    </submittedName>
</protein>
<feature type="transmembrane region" description="Helical" evidence="8">
    <location>
        <begin position="246"/>
        <end position="266"/>
    </location>
</feature>
<evidence type="ECO:0000256" key="6">
    <source>
        <dbReference type="ARBA" id="ARBA00022989"/>
    </source>
</evidence>
<dbReference type="GO" id="GO:0016763">
    <property type="term" value="F:pentosyltransferase activity"/>
    <property type="evidence" value="ECO:0007669"/>
    <property type="project" value="TreeGrafter"/>
</dbReference>
<keyword evidence="5 8" id="KW-0812">Transmembrane</keyword>
<evidence type="ECO:0000313" key="10">
    <source>
        <dbReference type="EMBL" id="ABU56600.1"/>
    </source>
</evidence>
<dbReference type="InterPro" id="IPR038731">
    <property type="entry name" value="RgtA/B/C-like"/>
</dbReference>
<keyword evidence="3" id="KW-0328">Glycosyltransferase</keyword>
<sequence length="524" mass="57713">MIRPEAHSAPHLQTTPMTVGASRILVATLFIVAVLLATINLPYAPRTWFDEGSHLHVPKALVQYGKYADISAIPDGRIEFRYHGPTIGIGPTIMLPVAAVYQVFGVGLTQGRLVIVIYFAIALVAGYALARRLYDRQTALIALALLLASRTVNYEGLIEYGRQVLGEAPGVAFVFLGMLAWLTALKTAAQPALRHAHRTWSILAGLGFGLALVTKNQFVLIIPPALALTALLDWRYYRAGTWTLRLIPPIVAVGCFALWTVVQFALLGPGTFFENLQQTRQAAGGAIFVFNLRSTLRAGYYLLRPDLFGGLVVPALAYTIWRARRRTSQGLNEALLALIIGLWLAWFVGVSLGWPRYAFPAVALSALTVARLAFDTIVWLRRVLPAAATIAAIYLVVIIVLPMALTVRVVFTPDDSAQRFAAYLNANVPESAIIATWEPELGVLTDHRYLYPPQPTLDQAVRHTWLGGDPVRYDWYADRPEYVVVGSFGGYTGVYHTPELERHYIRVAQMGTYALYQVRAGSGE</sequence>
<dbReference type="GO" id="GO:0009103">
    <property type="term" value="P:lipopolysaccharide biosynthetic process"/>
    <property type="evidence" value="ECO:0007669"/>
    <property type="project" value="UniProtKB-ARBA"/>
</dbReference>
<evidence type="ECO:0000256" key="7">
    <source>
        <dbReference type="ARBA" id="ARBA00023136"/>
    </source>
</evidence>
<dbReference type="PANTHER" id="PTHR33908">
    <property type="entry name" value="MANNOSYLTRANSFERASE YKCB-RELATED"/>
    <property type="match status" value="1"/>
</dbReference>